<dbReference type="PANTHER" id="PTHR12661:SF5">
    <property type="entry name" value="SUPPRESSOR OF SWI4 1 HOMOLOG"/>
    <property type="match status" value="1"/>
</dbReference>
<proteinExistence type="predicted"/>
<dbReference type="Pfam" id="PF04427">
    <property type="entry name" value="Brix"/>
    <property type="match status" value="1"/>
</dbReference>
<dbReference type="GO" id="GO:0019843">
    <property type="term" value="F:rRNA binding"/>
    <property type="evidence" value="ECO:0007669"/>
    <property type="project" value="InterPro"/>
</dbReference>
<evidence type="ECO:0000256" key="1">
    <source>
        <dbReference type="SAM" id="MobiDB-lite"/>
    </source>
</evidence>
<evidence type="ECO:0000259" key="2">
    <source>
        <dbReference type="PROSITE" id="PS50833"/>
    </source>
</evidence>
<dbReference type="GO" id="GO:0006364">
    <property type="term" value="P:rRNA processing"/>
    <property type="evidence" value="ECO:0007669"/>
    <property type="project" value="InterPro"/>
</dbReference>
<dbReference type="KEGG" id="mng:MNEG_10536"/>
<sequence>MAKTRRRKKRTHVVEGTDSAKKAEPRTFVFKRGKHGALLSPLEADLRRMMLPNTALNLRESKRNQMKDFVSVAGPLGVSHFMILTATDSSSYLRVAKAPRGPTLTARIKGYSLVRDVASSLQRPRMPPNAFKSAPLVVLNGFQGGGQHLQLAASLVQAMFPPISVQSVKLSACQRIVLLSHDKASGLISLRHYSISTAPSGIKKSLKALLAKRALPGDMGALRDVSELVTKSGYGSVRGLGGV</sequence>
<feature type="domain" description="Brix" evidence="2">
    <location>
        <begin position="25"/>
        <end position="236"/>
    </location>
</feature>
<feature type="region of interest" description="Disordered" evidence="1">
    <location>
        <begin position="1"/>
        <end position="20"/>
    </location>
</feature>
<gene>
    <name evidence="3" type="ORF">MNEG_10536</name>
</gene>
<protein>
    <submittedName>
        <fullName evidence="3">Peter Pan-like protein</fullName>
    </submittedName>
</protein>
<feature type="compositionally biased region" description="Basic residues" evidence="1">
    <location>
        <begin position="1"/>
        <end position="11"/>
    </location>
</feature>
<organism evidence="3 4">
    <name type="scientific">Monoraphidium neglectum</name>
    <dbReference type="NCBI Taxonomy" id="145388"/>
    <lineage>
        <taxon>Eukaryota</taxon>
        <taxon>Viridiplantae</taxon>
        <taxon>Chlorophyta</taxon>
        <taxon>core chlorophytes</taxon>
        <taxon>Chlorophyceae</taxon>
        <taxon>CS clade</taxon>
        <taxon>Sphaeropleales</taxon>
        <taxon>Selenastraceae</taxon>
        <taxon>Monoraphidium</taxon>
    </lineage>
</organism>
<dbReference type="OrthoDB" id="10261452at2759"/>
<accession>A0A0D2KP53</accession>
<dbReference type="GO" id="GO:0000027">
    <property type="term" value="P:ribosomal large subunit assembly"/>
    <property type="evidence" value="ECO:0007669"/>
    <property type="project" value="TreeGrafter"/>
</dbReference>
<reference evidence="3 4" key="1">
    <citation type="journal article" date="2013" name="BMC Genomics">
        <title>Reconstruction of the lipid metabolism for the microalga Monoraphidium neglectum from its genome sequence reveals characteristics suitable for biofuel production.</title>
        <authorList>
            <person name="Bogen C."/>
            <person name="Al-Dilaimi A."/>
            <person name="Albersmeier A."/>
            <person name="Wichmann J."/>
            <person name="Grundmann M."/>
            <person name="Rupp O."/>
            <person name="Lauersen K.J."/>
            <person name="Blifernez-Klassen O."/>
            <person name="Kalinowski J."/>
            <person name="Goesmann A."/>
            <person name="Mussgnug J.H."/>
            <person name="Kruse O."/>
        </authorList>
    </citation>
    <scope>NUCLEOTIDE SEQUENCE [LARGE SCALE GENOMIC DNA]</scope>
    <source>
        <strain evidence="3 4">SAG 48.87</strain>
    </source>
</reference>
<dbReference type="RefSeq" id="XP_013896448.1">
    <property type="nucleotide sequence ID" value="XM_014040994.1"/>
</dbReference>
<name>A0A0D2KP53_9CHLO</name>
<dbReference type="SMART" id="SM00879">
    <property type="entry name" value="Brix"/>
    <property type="match status" value="1"/>
</dbReference>
<dbReference type="InterPro" id="IPR007109">
    <property type="entry name" value="Brix"/>
</dbReference>
<evidence type="ECO:0000313" key="3">
    <source>
        <dbReference type="EMBL" id="KIY97428.1"/>
    </source>
</evidence>
<dbReference type="PROSITE" id="PS50833">
    <property type="entry name" value="BRIX"/>
    <property type="match status" value="1"/>
</dbReference>
<dbReference type="STRING" id="145388.A0A0D2KP53"/>
<evidence type="ECO:0000313" key="4">
    <source>
        <dbReference type="Proteomes" id="UP000054498"/>
    </source>
</evidence>
<dbReference type="GO" id="GO:0030687">
    <property type="term" value="C:preribosome, large subunit precursor"/>
    <property type="evidence" value="ECO:0007669"/>
    <property type="project" value="TreeGrafter"/>
</dbReference>
<dbReference type="EMBL" id="KK102576">
    <property type="protein sequence ID" value="KIY97428.1"/>
    <property type="molecule type" value="Genomic_DNA"/>
</dbReference>
<dbReference type="AlphaFoldDB" id="A0A0D2KP53"/>
<dbReference type="Proteomes" id="UP000054498">
    <property type="component" value="Unassembled WGS sequence"/>
</dbReference>
<dbReference type="PANTHER" id="PTHR12661">
    <property type="entry name" value="PETER PAN-RELATED"/>
    <property type="match status" value="1"/>
</dbReference>
<dbReference type="GeneID" id="25727708"/>
<dbReference type="InterPro" id="IPR045112">
    <property type="entry name" value="PPAN-like"/>
</dbReference>
<keyword evidence="4" id="KW-1185">Reference proteome</keyword>